<feature type="compositionally biased region" description="Polar residues" evidence="1">
    <location>
        <begin position="284"/>
        <end position="300"/>
    </location>
</feature>
<dbReference type="HOGENOM" id="CLU_036220_0_0_1"/>
<evidence type="ECO:0000313" key="2">
    <source>
        <dbReference type="EMBL" id="KIV83456.1"/>
    </source>
</evidence>
<proteinExistence type="predicted"/>
<feature type="compositionally biased region" description="Low complexity" evidence="1">
    <location>
        <begin position="246"/>
        <end position="264"/>
    </location>
</feature>
<reference evidence="2 3" key="1">
    <citation type="submission" date="2015-01" db="EMBL/GenBank/DDBJ databases">
        <title>The Genome Sequence of Exophiala sideris CBS121828.</title>
        <authorList>
            <consortium name="The Broad Institute Genomics Platform"/>
            <person name="Cuomo C."/>
            <person name="de Hoog S."/>
            <person name="Gorbushina A."/>
            <person name="Stielow B."/>
            <person name="Teixiera M."/>
            <person name="Abouelleil A."/>
            <person name="Chapman S.B."/>
            <person name="Priest M."/>
            <person name="Young S.K."/>
            <person name="Wortman J."/>
            <person name="Nusbaum C."/>
            <person name="Birren B."/>
        </authorList>
    </citation>
    <scope>NUCLEOTIDE SEQUENCE [LARGE SCALE GENOMIC DNA]</scope>
    <source>
        <strain evidence="2 3">CBS 121828</strain>
    </source>
</reference>
<feature type="region of interest" description="Disordered" evidence="1">
    <location>
        <begin position="143"/>
        <end position="300"/>
    </location>
</feature>
<dbReference type="Proteomes" id="UP000053599">
    <property type="component" value="Unassembled WGS sequence"/>
</dbReference>
<organism evidence="2 3">
    <name type="scientific">Exophiala sideris</name>
    <dbReference type="NCBI Taxonomy" id="1016849"/>
    <lineage>
        <taxon>Eukaryota</taxon>
        <taxon>Fungi</taxon>
        <taxon>Dikarya</taxon>
        <taxon>Ascomycota</taxon>
        <taxon>Pezizomycotina</taxon>
        <taxon>Eurotiomycetes</taxon>
        <taxon>Chaetothyriomycetidae</taxon>
        <taxon>Chaetothyriales</taxon>
        <taxon>Herpotrichiellaceae</taxon>
        <taxon>Exophiala</taxon>
    </lineage>
</organism>
<dbReference type="OrthoDB" id="25896at2759"/>
<name>A0A0D1X6Q0_9EURO</name>
<accession>A0A0D1X6Q0</accession>
<protein>
    <submittedName>
        <fullName evidence="2">Uncharacterized protein</fullName>
    </submittedName>
</protein>
<feature type="compositionally biased region" description="Polar residues" evidence="1">
    <location>
        <begin position="147"/>
        <end position="163"/>
    </location>
</feature>
<evidence type="ECO:0000256" key="1">
    <source>
        <dbReference type="SAM" id="MobiDB-lite"/>
    </source>
</evidence>
<sequence>MSGVGEALAIVSCVAGLIQAYDAGSRIVKQIKARRQVHDALPPSDLLEESIEKGKRQIEEVVADGNRRFGSSFEEGDTTAQLALMKITIATQNALLAGLTQARDDDGVIDFDTCIDTSDKGRVDALVALHALFQRKLDEEMDRKKNLQMTQGVPQAESPTVTSPAVARSGRATVPPTSTALERPPAPSSPPTQELKKSRTLTDVVFRRKEKKNPTQMCEIPLDRQCDITPKPHQQDMPSRKDRRNTGASTSSSATWSSADSRSSVGNYDSTPLATVGSARRSYTESTPFSAPSRHGTSLSTASTLAPITSYGGCCKNAHELRNGSKKALSRALVGIHGTAVVYTCASTKCHFKDYAIQKNKGWEVDDRIRLDSSGLRYRWLFLAKSHMQQQDPSERYSSFRCLICTMLGDEPGTFRGSKTLLAHVAGHQGGYLGETQLDGPLVFSNQGVNPAFDEDFDIDLSKPTPKPVSPVPDHGAAVVVAANVTAVSHMVGTETVDKGSSAITYQEAHDYNPWVT</sequence>
<dbReference type="AlphaFoldDB" id="A0A0D1X6Q0"/>
<dbReference type="EMBL" id="KN846952">
    <property type="protein sequence ID" value="KIV83456.1"/>
    <property type="molecule type" value="Genomic_DNA"/>
</dbReference>
<evidence type="ECO:0000313" key="3">
    <source>
        <dbReference type="Proteomes" id="UP000053599"/>
    </source>
</evidence>
<gene>
    <name evidence="2" type="ORF">PV11_05479</name>
</gene>